<accession>A0A4D8PAM4</accession>
<keyword evidence="1" id="KW-0732">Signal</keyword>
<gene>
    <name evidence="2" type="ORF">D3093_02475</name>
</gene>
<protein>
    <submittedName>
        <fullName evidence="2">DUF1311 domain-containing protein</fullName>
    </submittedName>
</protein>
<feature type="chain" id="PRO_5020339509" evidence="1">
    <location>
        <begin position="29"/>
        <end position="397"/>
    </location>
</feature>
<evidence type="ECO:0000313" key="3">
    <source>
        <dbReference type="Proteomes" id="UP000298595"/>
    </source>
</evidence>
<sequence>MPRSSWLCSSWLFGPALSLCLIPIAAMAQTPPDCAKPSSRADRTICASADLKVAAEDVATLLRDTLGNTPVEGRDAIERAQKAFLAERDGACADASAIPACRALYEKRAADLAAQNSSAQKKLSTIVAGIPKDAKAAAAALQRHNGAPAKAWLVYLYQSGAVAVPDKDATVRRLVDEILNQDLPKDPYLHEEMANLGDVPGAPLGTLLLFLRHVLSTTEMDAPCFLFTKHGQPAFEAFGAFWGNARDETPGLCTPPSSVFDLPEWKTVSAHMDPAIEPALVERGSIRHGYERQFEVDDLQASMVPSTLLESPMSAEARKMAEQRGKAVTAFRSWNDFEVWPEKEYRAALHALPSAITATSKIYREKFKLNPQTADQAAKAAADRFIAGRLGLIMPDD</sequence>
<feature type="signal peptide" evidence="1">
    <location>
        <begin position="1"/>
        <end position="28"/>
    </location>
</feature>
<organism evidence="2 3">
    <name type="scientific">Azospirillum argentinense</name>
    <dbReference type="NCBI Taxonomy" id="2970906"/>
    <lineage>
        <taxon>Bacteria</taxon>
        <taxon>Pseudomonadati</taxon>
        <taxon>Pseudomonadota</taxon>
        <taxon>Alphaproteobacteria</taxon>
        <taxon>Rhodospirillales</taxon>
        <taxon>Azospirillaceae</taxon>
        <taxon>Azospirillum</taxon>
    </lineage>
</organism>
<dbReference type="EMBL" id="CP032321">
    <property type="protein sequence ID" value="QCN94220.1"/>
    <property type="molecule type" value="Genomic_DNA"/>
</dbReference>
<evidence type="ECO:0000256" key="1">
    <source>
        <dbReference type="SAM" id="SignalP"/>
    </source>
</evidence>
<dbReference type="AlphaFoldDB" id="A0A4D8PAM4"/>
<dbReference type="Proteomes" id="UP000298595">
    <property type="component" value="Chromosome"/>
</dbReference>
<evidence type="ECO:0000313" key="2">
    <source>
        <dbReference type="EMBL" id="QCN94220.1"/>
    </source>
</evidence>
<name>A0A4D8PAM4_9PROT</name>
<dbReference type="KEGG" id="aare:D3093_02475"/>
<proteinExistence type="predicted"/>
<reference evidence="2 3" key="1">
    <citation type="submission" date="2018-09" db="EMBL/GenBank/DDBJ databases">
        <title>Whole genome based analysis of evolution and adaptive divergence in Indian and Brazilian strains of Azospirillum brasilense.</title>
        <authorList>
            <person name="Singh C."/>
            <person name="Tripathi A.K."/>
        </authorList>
    </citation>
    <scope>NUCLEOTIDE SEQUENCE [LARGE SCALE GENOMIC DNA]</scope>
    <source>
        <strain evidence="2 3">MTCC4035</strain>
    </source>
</reference>